<dbReference type="EMBL" id="ADBV01015317">
    <property type="protein sequence ID" value="EJW72816.1"/>
    <property type="molecule type" value="Genomic_DNA"/>
</dbReference>
<accession>J9DT54</accession>
<dbReference type="Proteomes" id="UP000004810">
    <property type="component" value="Unassembled WGS sequence"/>
</dbReference>
<dbReference type="AlphaFoldDB" id="J9DT54"/>
<gene>
    <name evidence="1" type="ORF">WUBG_16278</name>
</gene>
<reference evidence="2" key="1">
    <citation type="submission" date="2012-08" db="EMBL/GenBank/DDBJ databases">
        <title>The Genome Sequence of Wuchereria bancrofti.</title>
        <authorList>
            <person name="Nutman T.B."/>
            <person name="Fink D.L."/>
            <person name="Russ C."/>
            <person name="Young S."/>
            <person name="Zeng Q."/>
            <person name="Koehrsen M."/>
            <person name="Alvarado L."/>
            <person name="Berlin A."/>
            <person name="Chapman S.B."/>
            <person name="Chen Z."/>
            <person name="Freedman E."/>
            <person name="Gellesch M."/>
            <person name="Goldberg J."/>
            <person name="Griggs A."/>
            <person name="Gujja S."/>
            <person name="Heilman E.R."/>
            <person name="Heiman D."/>
            <person name="Hepburn T."/>
            <person name="Howarth C."/>
            <person name="Jen D."/>
            <person name="Larson L."/>
            <person name="Lewis B."/>
            <person name="Mehta T."/>
            <person name="Park D."/>
            <person name="Pearson M."/>
            <person name="Roberts A."/>
            <person name="Saif S."/>
            <person name="Shea T."/>
            <person name="Shenoy N."/>
            <person name="Sisk P."/>
            <person name="Stolte C."/>
            <person name="Sykes S."/>
            <person name="Walk T."/>
            <person name="White J."/>
            <person name="Yandava C."/>
            <person name="Haas B."/>
            <person name="Henn M.R."/>
            <person name="Nusbaum C."/>
            <person name="Birren B."/>
        </authorList>
    </citation>
    <scope>NUCLEOTIDE SEQUENCE [LARGE SCALE GENOMIC DNA]</scope>
    <source>
        <strain evidence="2">NA</strain>
    </source>
</reference>
<comment type="caution">
    <text evidence="1">The sequence shown here is derived from an EMBL/GenBank/DDBJ whole genome shotgun (WGS) entry which is preliminary data.</text>
</comment>
<feature type="non-terminal residue" evidence="1">
    <location>
        <position position="1"/>
    </location>
</feature>
<proteinExistence type="predicted"/>
<evidence type="ECO:0000313" key="1">
    <source>
        <dbReference type="EMBL" id="EJW72816.1"/>
    </source>
</evidence>
<sequence>DFSNQPKWFSFWFSLCGLEDGFWEGFEWTEGVGAQPEQYRIVSFSNDGDNHCDVDDMT</sequence>
<evidence type="ECO:0000313" key="2">
    <source>
        <dbReference type="Proteomes" id="UP000004810"/>
    </source>
</evidence>
<organism evidence="1 2">
    <name type="scientific">Wuchereria bancrofti</name>
    <dbReference type="NCBI Taxonomy" id="6293"/>
    <lineage>
        <taxon>Eukaryota</taxon>
        <taxon>Metazoa</taxon>
        <taxon>Ecdysozoa</taxon>
        <taxon>Nematoda</taxon>
        <taxon>Chromadorea</taxon>
        <taxon>Rhabditida</taxon>
        <taxon>Spirurina</taxon>
        <taxon>Spiruromorpha</taxon>
        <taxon>Filarioidea</taxon>
        <taxon>Onchocercidae</taxon>
        <taxon>Wuchereria</taxon>
    </lineage>
</organism>
<name>J9DT54_WUCBA</name>
<protein>
    <submittedName>
        <fullName evidence="1">Uncharacterized protein</fullName>
    </submittedName>
</protein>